<evidence type="ECO:0000313" key="1">
    <source>
        <dbReference type="EMBL" id="MDG3016744.1"/>
    </source>
</evidence>
<dbReference type="Proteomes" id="UP001152755">
    <property type="component" value="Unassembled WGS sequence"/>
</dbReference>
<dbReference type="EMBL" id="JANRHA010000017">
    <property type="protein sequence ID" value="MDG3016744.1"/>
    <property type="molecule type" value="Genomic_DNA"/>
</dbReference>
<proteinExistence type="predicted"/>
<dbReference type="InterPro" id="IPR013493">
    <property type="entry name" value="CHP02677"/>
</dbReference>
<accession>A0A9X4RFL4</accession>
<dbReference type="NCBIfam" id="TIGR02677">
    <property type="entry name" value="TIGR02677 family protein"/>
    <property type="match status" value="1"/>
</dbReference>
<sequence>MSEAGTDVGTPASESSVQDERLRLFSFTTARNRAEYLAVLRAFDHARANYAVLLHAGEVAEILDRVHGAAPAHLSTADIAALLEQLHGWGVLERSYDGARAATLAEYRNRHFVYQFSQGGYQVYRAVEDVLGGGAGDASLSRLVLPELLADLEALAAANLAGDAEQVYRRLTRLDSALSEMATRAAHFYLMLGDLVRTTDITPETFLVHKDALLAHMREFSSDLARFAPRLAEAIDAVERTGLERLLESASGADERLFRTRAERVEDWRARWSGLVHWFAADGETPSETERLREGTMTAISAVLTLLRRVTEAKRGGVSRESQLRHLAGWFANSPTEESAHALFETVFGLGRPRHLSTVHPDADIIPATRSWWEAAPVAISRTLAETGRAPSAGVPARVARNDGGQRRMRDAQLAAQRARKQAAQSLAAGGVDDRVLDEQETEVLLSLLNAALTARVPVSAQVGSAESTGSDSGVRLTLRPHTESTTVRTARGLLHLDRLAVSVQ</sequence>
<evidence type="ECO:0000313" key="2">
    <source>
        <dbReference type="Proteomes" id="UP001152755"/>
    </source>
</evidence>
<protein>
    <submittedName>
        <fullName evidence="1">TIGR02677 family protein</fullName>
    </submittedName>
</protein>
<reference evidence="1" key="1">
    <citation type="submission" date="2022-08" db="EMBL/GenBank/DDBJ databases">
        <title>Genome analysis of Corynebacteriales strain.</title>
        <authorList>
            <person name="Lee S.D."/>
        </authorList>
    </citation>
    <scope>NUCLEOTIDE SEQUENCE</scope>
    <source>
        <strain evidence="1">D3-21</strain>
    </source>
</reference>
<comment type="caution">
    <text evidence="1">The sequence shown here is derived from an EMBL/GenBank/DDBJ whole genome shotgun (WGS) entry which is preliminary data.</text>
</comment>
<name>A0A9X4RFL4_9ACTN</name>
<dbReference type="AlphaFoldDB" id="A0A9X4RFL4"/>
<organism evidence="1 2">
    <name type="scientific">Speluncibacter jeojiensis</name>
    <dbReference type="NCBI Taxonomy" id="2710754"/>
    <lineage>
        <taxon>Bacteria</taxon>
        <taxon>Bacillati</taxon>
        <taxon>Actinomycetota</taxon>
        <taxon>Actinomycetes</taxon>
        <taxon>Mycobacteriales</taxon>
        <taxon>Speluncibacteraceae</taxon>
        <taxon>Speluncibacter</taxon>
    </lineage>
</organism>
<gene>
    <name evidence="1" type="ORF">NVS88_19515</name>
</gene>
<keyword evidence="2" id="KW-1185">Reference proteome</keyword>
<dbReference type="Pfam" id="PF09660">
    <property type="entry name" value="DUF2397"/>
    <property type="match status" value="1"/>
</dbReference>